<proteinExistence type="predicted"/>
<evidence type="ECO:0000313" key="2">
    <source>
        <dbReference type="Proteomes" id="UP001221142"/>
    </source>
</evidence>
<organism evidence="1 2">
    <name type="scientific">Roridomyces roridus</name>
    <dbReference type="NCBI Taxonomy" id="1738132"/>
    <lineage>
        <taxon>Eukaryota</taxon>
        <taxon>Fungi</taxon>
        <taxon>Dikarya</taxon>
        <taxon>Basidiomycota</taxon>
        <taxon>Agaricomycotina</taxon>
        <taxon>Agaricomycetes</taxon>
        <taxon>Agaricomycetidae</taxon>
        <taxon>Agaricales</taxon>
        <taxon>Marasmiineae</taxon>
        <taxon>Mycenaceae</taxon>
        <taxon>Roridomyces</taxon>
    </lineage>
</organism>
<comment type="caution">
    <text evidence="1">The sequence shown here is derived from an EMBL/GenBank/DDBJ whole genome shotgun (WGS) entry which is preliminary data.</text>
</comment>
<accession>A0AAD7BAB1</accession>
<name>A0AAD7BAB1_9AGAR</name>
<dbReference type="AlphaFoldDB" id="A0AAD7BAB1"/>
<dbReference type="Proteomes" id="UP001221142">
    <property type="component" value="Unassembled WGS sequence"/>
</dbReference>
<protein>
    <submittedName>
        <fullName evidence="1">Uncharacterized protein</fullName>
    </submittedName>
</protein>
<dbReference type="EMBL" id="JARKIF010000025">
    <property type="protein sequence ID" value="KAJ7614915.1"/>
    <property type="molecule type" value="Genomic_DNA"/>
</dbReference>
<gene>
    <name evidence="1" type="ORF">FB45DRAFT_873784</name>
</gene>
<sequence>MSGSLWKEVKYEMLAMVLCAKVADARPTPEKKALDSMNANSRDEFYLSVPNETRTTSSAMWIATSFSATAPTVMVGLRAIGGVDSSTGFAALYPDREVRCVNMGRRSLFQCKGVDIGTVLLKRKDTGDKRTRARSAEGQQ</sequence>
<keyword evidence="2" id="KW-1185">Reference proteome</keyword>
<reference evidence="1" key="1">
    <citation type="submission" date="2023-03" db="EMBL/GenBank/DDBJ databases">
        <title>Massive genome expansion in bonnet fungi (Mycena s.s.) driven by repeated elements and novel gene families across ecological guilds.</title>
        <authorList>
            <consortium name="Lawrence Berkeley National Laboratory"/>
            <person name="Harder C.B."/>
            <person name="Miyauchi S."/>
            <person name="Viragh M."/>
            <person name="Kuo A."/>
            <person name="Thoen E."/>
            <person name="Andreopoulos B."/>
            <person name="Lu D."/>
            <person name="Skrede I."/>
            <person name="Drula E."/>
            <person name="Henrissat B."/>
            <person name="Morin E."/>
            <person name="Kohler A."/>
            <person name="Barry K."/>
            <person name="LaButti K."/>
            <person name="Morin E."/>
            <person name="Salamov A."/>
            <person name="Lipzen A."/>
            <person name="Mereny Z."/>
            <person name="Hegedus B."/>
            <person name="Baldrian P."/>
            <person name="Stursova M."/>
            <person name="Weitz H."/>
            <person name="Taylor A."/>
            <person name="Grigoriev I.V."/>
            <person name="Nagy L.G."/>
            <person name="Martin F."/>
            <person name="Kauserud H."/>
        </authorList>
    </citation>
    <scope>NUCLEOTIDE SEQUENCE</scope>
    <source>
        <strain evidence="1">9284</strain>
    </source>
</reference>
<evidence type="ECO:0000313" key="1">
    <source>
        <dbReference type="EMBL" id="KAJ7614915.1"/>
    </source>
</evidence>